<dbReference type="SUPFAM" id="SSF50729">
    <property type="entry name" value="PH domain-like"/>
    <property type="match status" value="1"/>
</dbReference>
<keyword evidence="1" id="KW-1185">Reference proteome</keyword>
<accession>A0A0K0D604</accession>
<sequence>MLKWSRFFCVLKPGLLIIYKSNKIDKHGHWVGTVLLSTCELIERPSKKDGFCFKLYQPLDQSIWATRGPLGESHGAVTFQPLPAAHLICRATDEQVLQSLPVLVYIYRYTS</sequence>
<evidence type="ECO:0000313" key="2">
    <source>
        <dbReference type="WBParaSite" id="ACAC_0000549901-mRNA-1"/>
    </source>
</evidence>
<protein>
    <submittedName>
        <fullName evidence="2">PH domain-containing protein</fullName>
    </submittedName>
</protein>
<dbReference type="AlphaFoldDB" id="A0A0K0D604"/>
<reference evidence="2" key="2">
    <citation type="submission" date="2017-02" db="UniProtKB">
        <authorList>
            <consortium name="WormBaseParasite"/>
        </authorList>
    </citation>
    <scope>IDENTIFICATION</scope>
</reference>
<reference evidence="1" key="1">
    <citation type="submission" date="2012-09" db="EMBL/GenBank/DDBJ databases">
        <authorList>
            <person name="Martin A.A."/>
        </authorList>
    </citation>
    <scope>NUCLEOTIDE SEQUENCE</scope>
</reference>
<dbReference type="STRING" id="6313.A0A0K0D604"/>
<evidence type="ECO:0000313" key="1">
    <source>
        <dbReference type="Proteomes" id="UP000035642"/>
    </source>
</evidence>
<name>A0A0K0D604_ANGCA</name>
<organism evidence="1 2">
    <name type="scientific">Angiostrongylus cantonensis</name>
    <name type="common">Rat lungworm</name>
    <dbReference type="NCBI Taxonomy" id="6313"/>
    <lineage>
        <taxon>Eukaryota</taxon>
        <taxon>Metazoa</taxon>
        <taxon>Ecdysozoa</taxon>
        <taxon>Nematoda</taxon>
        <taxon>Chromadorea</taxon>
        <taxon>Rhabditida</taxon>
        <taxon>Rhabditina</taxon>
        <taxon>Rhabditomorpha</taxon>
        <taxon>Strongyloidea</taxon>
        <taxon>Metastrongylidae</taxon>
        <taxon>Angiostrongylus</taxon>
    </lineage>
</organism>
<dbReference type="Proteomes" id="UP000035642">
    <property type="component" value="Unassembled WGS sequence"/>
</dbReference>
<dbReference type="Gene3D" id="2.30.29.30">
    <property type="entry name" value="Pleckstrin-homology domain (PH domain)/Phosphotyrosine-binding domain (PTB)"/>
    <property type="match status" value="1"/>
</dbReference>
<dbReference type="InterPro" id="IPR011993">
    <property type="entry name" value="PH-like_dom_sf"/>
</dbReference>
<dbReference type="WBParaSite" id="ACAC_0000549901-mRNA-1">
    <property type="protein sequence ID" value="ACAC_0000549901-mRNA-1"/>
    <property type="gene ID" value="ACAC_0000549901"/>
</dbReference>
<proteinExistence type="predicted"/>